<dbReference type="AlphaFoldDB" id="A0A2T2P1E9"/>
<gene>
    <name evidence="2" type="ORF">BS50DRAFT_283821</name>
</gene>
<evidence type="ECO:0000256" key="1">
    <source>
        <dbReference type="SAM" id="MobiDB-lite"/>
    </source>
</evidence>
<accession>A0A2T2P1E9</accession>
<dbReference type="OrthoDB" id="5421765at2759"/>
<dbReference type="Proteomes" id="UP000240883">
    <property type="component" value="Unassembled WGS sequence"/>
</dbReference>
<name>A0A2T2P1E9_CORCC</name>
<feature type="compositionally biased region" description="Polar residues" evidence="1">
    <location>
        <begin position="288"/>
        <end position="300"/>
    </location>
</feature>
<reference evidence="2 3" key="1">
    <citation type="journal article" date="2018" name="Front. Microbiol.">
        <title>Genome-Wide Analysis of Corynespora cassiicola Leaf Fall Disease Putative Effectors.</title>
        <authorList>
            <person name="Lopez D."/>
            <person name="Ribeiro S."/>
            <person name="Label P."/>
            <person name="Fumanal B."/>
            <person name="Venisse J.S."/>
            <person name="Kohler A."/>
            <person name="de Oliveira R.R."/>
            <person name="Labutti K."/>
            <person name="Lipzen A."/>
            <person name="Lail K."/>
            <person name="Bauer D."/>
            <person name="Ohm R.A."/>
            <person name="Barry K.W."/>
            <person name="Spatafora J."/>
            <person name="Grigoriev I.V."/>
            <person name="Martin F.M."/>
            <person name="Pujade-Renaud V."/>
        </authorList>
    </citation>
    <scope>NUCLEOTIDE SEQUENCE [LARGE SCALE GENOMIC DNA]</scope>
    <source>
        <strain evidence="2 3">Philippines</strain>
    </source>
</reference>
<keyword evidence="3" id="KW-1185">Reference proteome</keyword>
<sequence length="348" mass="38400">MSTSQHQPVKSYRFSILHKLQRRRKSSISGSEYRHKSSSSSPFSLPTSRQQLPSISGLRDALSDAAIADGFSNLYTAVFSHVKTYYSIGHVETTPSQNALEHAYAGLAIPFPQLAILLKDIQTRQGALTLCISWTILSRSLLLKLGLSSSPGSTFLPPEIVECFQSFSLGKGPVVFGPHESNPVNFALLSRWKQITATLMHSTYDQDAFSHFDARTVNIERALNDLDPLLRIYAVRGISSGPPEARLADLRTVLRKGAKLAFTLFGQPYFWQFDWGPEADSPDVGSIGEQSNPGGKSSDTVPLRTPSELVIWPSLLKIMDGDGMRIEASGEGHIFGRKMHLKEFVAYD</sequence>
<evidence type="ECO:0000313" key="2">
    <source>
        <dbReference type="EMBL" id="PSN71487.1"/>
    </source>
</evidence>
<evidence type="ECO:0000313" key="3">
    <source>
        <dbReference type="Proteomes" id="UP000240883"/>
    </source>
</evidence>
<dbReference type="EMBL" id="KZ678131">
    <property type="protein sequence ID" value="PSN71487.1"/>
    <property type="molecule type" value="Genomic_DNA"/>
</dbReference>
<organism evidence="2 3">
    <name type="scientific">Corynespora cassiicola Philippines</name>
    <dbReference type="NCBI Taxonomy" id="1448308"/>
    <lineage>
        <taxon>Eukaryota</taxon>
        <taxon>Fungi</taxon>
        <taxon>Dikarya</taxon>
        <taxon>Ascomycota</taxon>
        <taxon>Pezizomycotina</taxon>
        <taxon>Dothideomycetes</taxon>
        <taxon>Pleosporomycetidae</taxon>
        <taxon>Pleosporales</taxon>
        <taxon>Corynesporascaceae</taxon>
        <taxon>Corynespora</taxon>
    </lineage>
</organism>
<protein>
    <submittedName>
        <fullName evidence="2">Uncharacterized protein</fullName>
    </submittedName>
</protein>
<feature type="compositionally biased region" description="Low complexity" evidence="1">
    <location>
        <begin position="38"/>
        <end position="48"/>
    </location>
</feature>
<feature type="region of interest" description="Disordered" evidence="1">
    <location>
        <begin position="282"/>
        <end position="303"/>
    </location>
</feature>
<proteinExistence type="predicted"/>
<feature type="region of interest" description="Disordered" evidence="1">
    <location>
        <begin position="20"/>
        <end position="51"/>
    </location>
</feature>